<protein>
    <submittedName>
        <fullName evidence="1">Phage portal protein</fullName>
    </submittedName>
</protein>
<dbReference type="Proteomes" id="UP001250538">
    <property type="component" value="Unassembled WGS sequence"/>
</dbReference>
<reference evidence="2" key="1">
    <citation type="submission" date="2023-09" db="EMBL/GenBank/DDBJ databases">
        <title>Paenibacillus sp. chi10 Genome sequencing and assembly.</title>
        <authorList>
            <person name="Kim I."/>
        </authorList>
    </citation>
    <scope>NUCLEOTIDE SEQUENCE [LARGE SCALE GENOMIC DNA]</scope>
    <source>
        <strain evidence="2">chi10</strain>
    </source>
</reference>
<accession>A0AAJ2K0U4</accession>
<evidence type="ECO:0000313" key="2">
    <source>
        <dbReference type="Proteomes" id="UP001250538"/>
    </source>
</evidence>
<dbReference type="Pfam" id="PF04860">
    <property type="entry name" value="Phage_portal"/>
    <property type="match status" value="1"/>
</dbReference>
<organism evidence="1 2">
    <name type="scientific">Paenibacillus suaedae</name>
    <dbReference type="NCBI Taxonomy" id="3077233"/>
    <lineage>
        <taxon>Bacteria</taxon>
        <taxon>Bacillati</taxon>
        <taxon>Bacillota</taxon>
        <taxon>Bacilli</taxon>
        <taxon>Bacillales</taxon>
        <taxon>Paenibacillaceae</taxon>
        <taxon>Paenibacillus</taxon>
    </lineage>
</organism>
<dbReference type="AlphaFoldDB" id="A0AAJ2K0U4"/>
<sequence>MKVGWVSFEKGEGSGVTTAGESTQAIDSFEGTYDAHGLLPYPEGQDPKILRQLCKNSNVIPTCIQAYRQNVTGYGRGTDYKPGEKDTTAADEWDRANELLDTAVLDKPLESFLAEIVDDLNECGNAYIEVSREGELPGLFRIAPENMRCTKFEKSVQLEYKRLYKDKVKTYRQRRWVRRYAQKIGTNIVWYREFGVPEDEFPEAANEIIHLRVGQNGPYGEPLWIGNAPGVIGARKSEELNVEYFDNGRMLAMLLTVINGELTQDSIEALKKAKGSSSQGGILVLEAIGYEKGIGVSEEKEKTEIKLDKLNDLLQSDALFLDYGKDKRGDLLSAFRLPPIYVGRSDDYNLATSNTARRITEEQVFIPYRKWLMDEIFNYRLFPAYDILRVKAYLNGPEITDPEERTRLLDYLADRGIMLVRHLIPIAEKVLNTTIDETKYTDDYLDTPIAQLASSQPSSFQFNSDTDNIQENVVTVAKRLLRQGTAEAKVHV</sequence>
<dbReference type="RefSeq" id="WP_315747349.1">
    <property type="nucleotide sequence ID" value="NZ_JAVYAA010000010.1"/>
</dbReference>
<dbReference type="EMBL" id="JAVYAA010000010">
    <property type="protein sequence ID" value="MDT8979991.1"/>
    <property type="molecule type" value="Genomic_DNA"/>
</dbReference>
<name>A0AAJ2K0U4_9BACL</name>
<keyword evidence="2" id="KW-1185">Reference proteome</keyword>
<evidence type="ECO:0000313" key="1">
    <source>
        <dbReference type="EMBL" id="MDT8979991.1"/>
    </source>
</evidence>
<comment type="caution">
    <text evidence="1">The sequence shown here is derived from an EMBL/GenBank/DDBJ whole genome shotgun (WGS) entry which is preliminary data.</text>
</comment>
<dbReference type="InterPro" id="IPR016753">
    <property type="entry name" value="PBSX_Firmicutes"/>
</dbReference>
<proteinExistence type="predicted"/>
<gene>
    <name evidence="1" type="ORF">RQP50_27555</name>
</gene>
<dbReference type="InterPro" id="IPR006944">
    <property type="entry name" value="Phage/GTA_portal"/>
</dbReference>
<dbReference type="PIRSF" id="PIRSF019260">
    <property type="entry name" value="PBSX_XkdE_prd"/>
    <property type="match status" value="1"/>
</dbReference>